<dbReference type="Gene3D" id="3.90.1150.10">
    <property type="entry name" value="Aspartate Aminotransferase, domain 1"/>
    <property type="match status" value="1"/>
</dbReference>
<sequence length="384" mass="41671">MTGMSGLEGVRELFPITQELVYLDNAHQAPLSSLVRRELDRFYDDAEWRAGPKEKWAIRVEEVRVALAAFLGTTPDTIAFTKNTSEGVNIAATTLPWRPGDNVVLMAGEHANLAYGWMHQRRNGLEVRVVPAASEGADGETFRPVVDAQTRAVAVSHVAYDTGQRNDIASIGRLCADRGIPLVVDAMQSVGVFPVEAEGVDWLAAGCHKGLLTPHGLGFVHRAPRFAELVPTYVAAASIEGSPHDPEVSFDTEIALSLTARRLEIGNLNYAAIHALGASLDLIGQVGLATITERVLALGDYLDGELAPLGVEPIGPTRRDRRSHIRVLDLPGTGWQDYLADRAIRVTEVRDRVRVSFGLFTAEEDIDALVRAIGDRLRHGALGN</sequence>
<protein>
    <submittedName>
        <fullName evidence="2">Selenocysteine lyase/cysteine desulfurase</fullName>
    </submittedName>
</protein>
<accession>A0A7Y9Z717</accession>
<reference evidence="2 3" key="1">
    <citation type="submission" date="2020-07" db="EMBL/GenBank/DDBJ databases">
        <title>Sequencing the genomes of 1000 actinobacteria strains.</title>
        <authorList>
            <person name="Klenk H.-P."/>
        </authorList>
    </citation>
    <scope>NUCLEOTIDE SEQUENCE [LARGE SCALE GENOMIC DNA]</scope>
    <source>
        <strain evidence="2 3">DSM 19970</strain>
    </source>
</reference>
<dbReference type="InterPro" id="IPR015424">
    <property type="entry name" value="PyrdxlP-dep_Trfase"/>
</dbReference>
<dbReference type="Gene3D" id="3.40.640.10">
    <property type="entry name" value="Type I PLP-dependent aspartate aminotransferase-like (Major domain)"/>
    <property type="match status" value="1"/>
</dbReference>
<keyword evidence="2" id="KW-0456">Lyase</keyword>
<dbReference type="InterPro" id="IPR015422">
    <property type="entry name" value="PyrdxlP-dep_Trfase_small"/>
</dbReference>
<organism evidence="2 3">
    <name type="scientific">Demequina lutea</name>
    <dbReference type="NCBI Taxonomy" id="431489"/>
    <lineage>
        <taxon>Bacteria</taxon>
        <taxon>Bacillati</taxon>
        <taxon>Actinomycetota</taxon>
        <taxon>Actinomycetes</taxon>
        <taxon>Micrococcales</taxon>
        <taxon>Demequinaceae</taxon>
        <taxon>Demequina</taxon>
    </lineage>
</organism>
<dbReference type="GO" id="GO:0016829">
    <property type="term" value="F:lyase activity"/>
    <property type="evidence" value="ECO:0007669"/>
    <property type="project" value="UniProtKB-KW"/>
</dbReference>
<dbReference type="SUPFAM" id="SSF53383">
    <property type="entry name" value="PLP-dependent transferases"/>
    <property type="match status" value="1"/>
</dbReference>
<dbReference type="PANTHER" id="PTHR43586">
    <property type="entry name" value="CYSTEINE DESULFURASE"/>
    <property type="match status" value="1"/>
</dbReference>
<evidence type="ECO:0000259" key="1">
    <source>
        <dbReference type="Pfam" id="PF00266"/>
    </source>
</evidence>
<dbReference type="InterPro" id="IPR015421">
    <property type="entry name" value="PyrdxlP-dep_Trfase_major"/>
</dbReference>
<dbReference type="PANTHER" id="PTHR43586:SF15">
    <property type="entry name" value="BLR3095 PROTEIN"/>
    <property type="match status" value="1"/>
</dbReference>
<dbReference type="OrthoDB" id="250246at2"/>
<gene>
    <name evidence="2" type="ORF">BKA03_000038</name>
</gene>
<feature type="domain" description="Aminotransferase class V" evidence="1">
    <location>
        <begin position="21"/>
        <end position="369"/>
    </location>
</feature>
<dbReference type="AlphaFoldDB" id="A0A7Y9Z717"/>
<evidence type="ECO:0000313" key="3">
    <source>
        <dbReference type="Proteomes" id="UP000547973"/>
    </source>
</evidence>
<dbReference type="Proteomes" id="UP000547973">
    <property type="component" value="Unassembled WGS sequence"/>
</dbReference>
<evidence type="ECO:0000313" key="2">
    <source>
        <dbReference type="EMBL" id="NYI39919.1"/>
    </source>
</evidence>
<dbReference type="EMBL" id="JACBZO010000001">
    <property type="protein sequence ID" value="NYI39919.1"/>
    <property type="molecule type" value="Genomic_DNA"/>
</dbReference>
<dbReference type="Pfam" id="PF00266">
    <property type="entry name" value="Aminotran_5"/>
    <property type="match status" value="1"/>
</dbReference>
<name>A0A7Y9Z717_9MICO</name>
<keyword evidence="3" id="KW-1185">Reference proteome</keyword>
<dbReference type="InterPro" id="IPR000192">
    <property type="entry name" value="Aminotrans_V_dom"/>
</dbReference>
<comment type="caution">
    <text evidence="2">The sequence shown here is derived from an EMBL/GenBank/DDBJ whole genome shotgun (WGS) entry which is preliminary data.</text>
</comment>
<proteinExistence type="predicted"/>